<keyword evidence="2" id="KW-0479">Metal-binding</keyword>
<dbReference type="GO" id="GO:0016788">
    <property type="term" value="F:hydrolase activity, acting on ester bonds"/>
    <property type="evidence" value="ECO:0007669"/>
    <property type="project" value="InterPro"/>
</dbReference>
<dbReference type="AlphaFoldDB" id="A0A4U1CMH6"/>
<dbReference type="GO" id="GO:0006308">
    <property type="term" value="P:DNA catabolic process"/>
    <property type="evidence" value="ECO:0007669"/>
    <property type="project" value="InterPro"/>
</dbReference>
<evidence type="ECO:0000313" key="8">
    <source>
        <dbReference type="Proteomes" id="UP000309488"/>
    </source>
</evidence>
<accession>A0A4U1CMH6</accession>
<protein>
    <submittedName>
        <fullName evidence="7">S1/P1 Nuclease</fullName>
    </submittedName>
</protein>
<proteinExistence type="predicted"/>
<keyword evidence="4" id="KW-0378">Hydrolase</keyword>
<dbReference type="Gene3D" id="1.10.575.10">
    <property type="entry name" value="P1 Nuclease"/>
    <property type="match status" value="1"/>
</dbReference>
<evidence type="ECO:0000256" key="6">
    <source>
        <dbReference type="ARBA" id="ARBA00023180"/>
    </source>
</evidence>
<keyword evidence="5" id="KW-1015">Disulfide bond</keyword>
<dbReference type="OrthoDB" id="267579at2"/>
<dbReference type="GO" id="GO:0004519">
    <property type="term" value="F:endonuclease activity"/>
    <property type="evidence" value="ECO:0007669"/>
    <property type="project" value="UniProtKB-KW"/>
</dbReference>
<gene>
    <name evidence="7" type="ORF">FA048_14175</name>
</gene>
<evidence type="ECO:0000256" key="5">
    <source>
        <dbReference type="ARBA" id="ARBA00023157"/>
    </source>
</evidence>
<keyword evidence="8" id="KW-1185">Reference proteome</keyword>
<dbReference type="CDD" id="cd10981">
    <property type="entry name" value="ZnPC_S1P1"/>
    <property type="match status" value="1"/>
</dbReference>
<dbReference type="InterPro" id="IPR008947">
    <property type="entry name" value="PLipase_C/P1_nuclease_dom_sf"/>
</dbReference>
<name>A0A4U1CMH6_9SPHI</name>
<dbReference type="Pfam" id="PF02265">
    <property type="entry name" value="S1-P1_nuclease"/>
    <property type="match status" value="1"/>
</dbReference>
<reference evidence="7 8" key="1">
    <citation type="submission" date="2019-04" db="EMBL/GenBank/DDBJ databases">
        <title>Pedobacter sp. RP-3-22 sp. nov., isolated from Arctic soil.</title>
        <authorList>
            <person name="Dahal R.H."/>
            <person name="Kim D.-U."/>
        </authorList>
    </citation>
    <scope>NUCLEOTIDE SEQUENCE [LARGE SCALE GENOMIC DNA]</scope>
    <source>
        <strain evidence="7 8">RP-3-22</strain>
    </source>
</reference>
<evidence type="ECO:0000256" key="4">
    <source>
        <dbReference type="ARBA" id="ARBA00022801"/>
    </source>
</evidence>
<dbReference type="InterPro" id="IPR003154">
    <property type="entry name" value="S1/P1nuclease"/>
</dbReference>
<organism evidence="7 8">
    <name type="scientific">Pedobacter polaris</name>
    <dbReference type="NCBI Taxonomy" id="2571273"/>
    <lineage>
        <taxon>Bacteria</taxon>
        <taxon>Pseudomonadati</taxon>
        <taxon>Bacteroidota</taxon>
        <taxon>Sphingobacteriia</taxon>
        <taxon>Sphingobacteriales</taxon>
        <taxon>Sphingobacteriaceae</taxon>
        <taxon>Pedobacter</taxon>
    </lineage>
</organism>
<dbReference type="Proteomes" id="UP000309488">
    <property type="component" value="Unassembled WGS sequence"/>
</dbReference>
<evidence type="ECO:0000313" key="7">
    <source>
        <dbReference type="EMBL" id="TKC08299.1"/>
    </source>
</evidence>
<dbReference type="RefSeq" id="WP_136842213.1">
    <property type="nucleotide sequence ID" value="NZ_SWBR01000003.1"/>
</dbReference>
<evidence type="ECO:0000256" key="2">
    <source>
        <dbReference type="ARBA" id="ARBA00022723"/>
    </source>
</evidence>
<comment type="caution">
    <text evidence="7">The sequence shown here is derived from an EMBL/GenBank/DDBJ whole genome shotgun (WGS) entry which is preliminary data.</text>
</comment>
<evidence type="ECO:0000256" key="1">
    <source>
        <dbReference type="ARBA" id="ARBA00022722"/>
    </source>
</evidence>
<dbReference type="SUPFAM" id="SSF48537">
    <property type="entry name" value="Phospholipase C/P1 nuclease"/>
    <property type="match status" value="1"/>
</dbReference>
<evidence type="ECO:0000256" key="3">
    <source>
        <dbReference type="ARBA" id="ARBA00022759"/>
    </source>
</evidence>
<dbReference type="EMBL" id="SWBR01000003">
    <property type="protein sequence ID" value="TKC08299.1"/>
    <property type="molecule type" value="Genomic_DNA"/>
</dbReference>
<keyword evidence="3" id="KW-0255">Endonuclease</keyword>
<dbReference type="GO" id="GO:0003676">
    <property type="term" value="F:nucleic acid binding"/>
    <property type="evidence" value="ECO:0007669"/>
    <property type="project" value="InterPro"/>
</dbReference>
<keyword evidence="1" id="KW-0540">Nuclease</keyword>
<sequence length="318" mass="36798">MKRLTILTLLIIPFILCTSWGFFAHRRINQLAIFTLPSEMINFYKTANKYIVEHAVDPDKRRYIDTLEAPRHYLDVENYEENMDSIPPKFNDALAKYGQKKLNESGIVPWQIQRTYYSLVKAFKTHDSLKILKYSAELGHYIGDAHVPLHTTNNHNGQLTNQVGIHAFWESRIPELFAARYNFVVGKASYVDDPLKAAWAIVKHSHSLLDSVLLLEAELNKTFPSDQKYSFSERSNTVIKQYSEAYSKAYQDKMNGMVEKQMRSAIITIGSFWFSAWVDAGQPELKNLIKLEPGPEDKKWAEQQEKKYKEGKIIGREN</sequence>
<dbReference type="GO" id="GO:0046872">
    <property type="term" value="F:metal ion binding"/>
    <property type="evidence" value="ECO:0007669"/>
    <property type="project" value="UniProtKB-KW"/>
</dbReference>
<keyword evidence="6" id="KW-0325">Glycoprotein</keyword>